<reference evidence="2" key="4">
    <citation type="submission" date="2024-05" db="EMBL/GenBank/DDBJ databases">
        <authorList>
            <person name="Sun Q."/>
            <person name="Zhou Y."/>
        </authorList>
    </citation>
    <scope>NUCLEOTIDE SEQUENCE</scope>
    <source>
        <strain evidence="2">CGMCC 1.15287</strain>
    </source>
</reference>
<accession>A0A7W6K9H5</accession>
<dbReference type="EMBL" id="BMHZ01000001">
    <property type="protein sequence ID" value="GGG97711.1"/>
    <property type="molecule type" value="Genomic_DNA"/>
</dbReference>
<dbReference type="GO" id="GO:0016787">
    <property type="term" value="F:hydrolase activity"/>
    <property type="evidence" value="ECO:0007669"/>
    <property type="project" value="UniProtKB-KW"/>
</dbReference>
<reference evidence="2" key="1">
    <citation type="journal article" date="2014" name="Int. J. Syst. Evol. Microbiol.">
        <title>Complete genome of a new Firmicutes species belonging to the dominant human colonic microbiota ('Ruminococcus bicirculans') reveals two chromosomes and a selective capacity to utilize plant glucans.</title>
        <authorList>
            <consortium name="NISC Comparative Sequencing Program"/>
            <person name="Wegmann U."/>
            <person name="Louis P."/>
            <person name="Goesmann A."/>
            <person name="Henrissat B."/>
            <person name="Duncan S.H."/>
            <person name="Flint H.J."/>
        </authorList>
    </citation>
    <scope>NUCLEOTIDE SEQUENCE</scope>
    <source>
        <strain evidence="2">CGMCC 1.15287</strain>
    </source>
</reference>
<name>A0A7W6K9H5_9SPHI</name>
<dbReference type="InterPro" id="IPR050471">
    <property type="entry name" value="AB_hydrolase"/>
</dbReference>
<keyword evidence="2" id="KW-0378">Hydrolase</keyword>
<evidence type="ECO:0000313" key="2">
    <source>
        <dbReference type="EMBL" id="GGG97711.1"/>
    </source>
</evidence>
<dbReference type="PRINTS" id="PR00111">
    <property type="entry name" value="ABHYDROLASE"/>
</dbReference>
<evidence type="ECO:0000259" key="1">
    <source>
        <dbReference type="Pfam" id="PF00561"/>
    </source>
</evidence>
<evidence type="ECO:0000313" key="5">
    <source>
        <dbReference type="Proteomes" id="UP000642938"/>
    </source>
</evidence>
<evidence type="ECO:0000313" key="4">
    <source>
        <dbReference type="Proteomes" id="UP000532273"/>
    </source>
</evidence>
<dbReference type="Proteomes" id="UP000532273">
    <property type="component" value="Unassembled WGS sequence"/>
</dbReference>
<organism evidence="3 4">
    <name type="scientific">Pedobacter zeae</name>
    <dbReference type="NCBI Taxonomy" id="1737356"/>
    <lineage>
        <taxon>Bacteria</taxon>
        <taxon>Pseudomonadati</taxon>
        <taxon>Bacteroidota</taxon>
        <taxon>Sphingobacteriia</taxon>
        <taxon>Sphingobacteriales</taxon>
        <taxon>Sphingobacteriaceae</taxon>
        <taxon>Pedobacter</taxon>
    </lineage>
</organism>
<reference evidence="3 4" key="3">
    <citation type="submission" date="2020-08" db="EMBL/GenBank/DDBJ databases">
        <title>Genomic Encyclopedia of Type Strains, Phase IV (KMG-IV): sequencing the most valuable type-strain genomes for metagenomic binning, comparative biology and taxonomic classification.</title>
        <authorList>
            <person name="Goeker M."/>
        </authorList>
    </citation>
    <scope>NUCLEOTIDE SEQUENCE [LARGE SCALE GENOMIC DNA]</scope>
    <source>
        <strain evidence="3 4">DSM 100774</strain>
    </source>
</reference>
<dbReference type="SUPFAM" id="SSF53474">
    <property type="entry name" value="alpha/beta-Hydrolases"/>
    <property type="match status" value="1"/>
</dbReference>
<feature type="domain" description="AB hydrolase-1" evidence="1">
    <location>
        <begin position="41"/>
        <end position="271"/>
    </location>
</feature>
<comment type="caution">
    <text evidence="3">The sequence shown here is derived from an EMBL/GenBank/DDBJ whole genome shotgun (WGS) entry which is preliminary data.</text>
</comment>
<dbReference type="Pfam" id="PF00561">
    <property type="entry name" value="Abhydrolase_1"/>
    <property type="match status" value="1"/>
</dbReference>
<dbReference type="Gene3D" id="3.40.50.1820">
    <property type="entry name" value="alpha/beta hydrolase"/>
    <property type="match status" value="1"/>
</dbReference>
<dbReference type="InterPro" id="IPR029058">
    <property type="entry name" value="AB_hydrolase_fold"/>
</dbReference>
<dbReference type="RefSeq" id="WP_183762093.1">
    <property type="nucleotide sequence ID" value="NZ_BMHZ01000001.1"/>
</dbReference>
<gene>
    <name evidence="2" type="ORF">GCM10007422_09670</name>
    <name evidence="3" type="ORF">GGQ60_001666</name>
</gene>
<keyword evidence="5" id="KW-1185">Reference proteome</keyword>
<evidence type="ECO:0000313" key="3">
    <source>
        <dbReference type="EMBL" id="MBB4107685.1"/>
    </source>
</evidence>
<dbReference type="PANTHER" id="PTHR43433:SF5">
    <property type="entry name" value="AB HYDROLASE-1 DOMAIN-CONTAINING PROTEIN"/>
    <property type="match status" value="1"/>
</dbReference>
<reference evidence="5" key="2">
    <citation type="journal article" date="2019" name="Int. J. Syst. Evol. Microbiol.">
        <title>The Global Catalogue of Microorganisms (GCM) 10K type strain sequencing project: providing services to taxonomists for standard genome sequencing and annotation.</title>
        <authorList>
            <consortium name="The Broad Institute Genomics Platform"/>
            <consortium name="The Broad Institute Genome Sequencing Center for Infectious Disease"/>
            <person name="Wu L."/>
            <person name="Ma J."/>
        </authorList>
    </citation>
    <scope>NUCLEOTIDE SEQUENCE [LARGE SCALE GENOMIC DNA]</scope>
    <source>
        <strain evidence="5">CGMCC 1.15287</strain>
    </source>
</reference>
<dbReference type="EMBL" id="JACIEF010000002">
    <property type="protein sequence ID" value="MBB4107685.1"/>
    <property type="molecule type" value="Genomic_DNA"/>
</dbReference>
<proteinExistence type="predicted"/>
<sequence>MSQNLNKSNTMLTHETVPTTFIDVKGIKFAYRSFGQPEGIPIVFLQHFTGTLDNWDPALTNELAKTHPVILFDNKGVGSSEGETPATVAEMANDAYDFINALGMEKVHLLGFSLGGFIAQNLAERYPELVDKVILAGTGPKGSEGITEIVNVVTAGMSDGPAKVLRNIFFTKTDNGIEAGEQFLERLQLRKENRDTPTSGATVNAQATAIITYGHEKDPEYQQLRNIKQSVLIVNGTNDLIVPSVNSFTLSQYLINSKLILWSDSGHGALFQYSQDFVNATNAFLAAEQKK</sequence>
<dbReference type="PANTHER" id="PTHR43433">
    <property type="entry name" value="HYDROLASE, ALPHA/BETA FOLD FAMILY PROTEIN"/>
    <property type="match status" value="1"/>
</dbReference>
<protein>
    <submittedName>
        <fullName evidence="2">Alpha/beta hydrolase</fullName>
    </submittedName>
    <submittedName>
        <fullName evidence="3">Pimeloyl-ACP methyl ester carboxylesterase</fullName>
    </submittedName>
</protein>
<dbReference type="Proteomes" id="UP000642938">
    <property type="component" value="Unassembled WGS sequence"/>
</dbReference>
<dbReference type="InterPro" id="IPR000073">
    <property type="entry name" value="AB_hydrolase_1"/>
</dbReference>
<dbReference type="AlphaFoldDB" id="A0A7W6K9H5"/>